<evidence type="ECO:0000256" key="1">
    <source>
        <dbReference type="ARBA" id="ARBA00022962"/>
    </source>
</evidence>
<dbReference type="GO" id="GO:1903600">
    <property type="term" value="C:glutaminase complex"/>
    <property type="evidence" value="ECO:0007669"/>
    <property type="project" value="TreeGrafter"/>
</dbReference>
<keyword evidence="1" id="KW-0315">Glutamine amidotransferase</keyword>
<dbReference type="Proteomes" id="UP000078387">
    <property type="component" value="Unassembled WGS sequence"/>
</dbReference>
<protein>
    <recommendedName>
        <fullName evidence="2">Biotin-protein ligase N-terminal domain-containing protein</fullName>
    </recommendedName>
</protein>
<dbReference type="InterPro" id="IPR019197">
    <property type="entry name" value="Biotin-prot_ligase_N"/>
</dbReference>
<name>A0A175JUH0_ENTHI</name>
<dbReference type="VEuPathDB" id="AmoebaDB:KM1_189090"/>
<dbReference type="VEuPathDB" id="AmoebaDB:EHI5A_112740"/>
<dbReference type="Gene3D" id="3.40.50.880">
    <property type="match status" value="1"/>
</dbReference>
<dbReference type="PIRSF" id="PIRSF016642">
    <property type="entry name" value="UCP016642"/>
    <property type="match status" value="1"/>
</dbReference>
<dbReference type="CDD" id="cd03144">
    <property type="entry name" value="GATase1_ScBLP_like"/>
    <property type="match status" value="1"/>
</dbReference>
<dbReference type="InterPro" id="IPR029062">
    <property type="entry name" value="Class_I_gatase-like"/>
</dbReference>
<dbReference type="EMBL" id="BDEQ01000001">
    <property type="protein sequence ID" value="GAT97024.1"/>
    <property type="molecule type" value="Genomic_DNA"/>
</dbReference>
<comment type="caution">
    <text evidence="3">The sequence shown here is derived from an EMBL/GenBank/DDBJ whole genome shotgun (WGS) entry which is preliminary data.</text>
</comment>
<dbReference type="PANTHER" id="PTHR31559:SF0">
    <property type="entry name" value="PYRIDOXAL 5'-PHOSPHATE SYNTHASE SUBUNIT SNO1-RELATED"/>
    <property type="match status" value="1"/>
</dbReference>
<sequence>MITTIRVYNDIGTSTLCVYNTIHLFHHFFPCANVFVISSSEIKTSQWVESTDLLVIPGGEDLPYLDKLQMDGIELIKSFVLNGGKFLGICAGAYFSSSYIKFNANSQLPIEGERYLKFYEGNAIGPVYDGYQPNSESGAHIVKIKYNNSYAYVYYNGGCYFDDNNSKVEGTYFALYEDGKPCGYTRRYGKGKILITGFHFEFDEQCCSHLLSQLRYDDFELRRESLIRYILSLLSDS</sequence>
<gene>
    <name evidence="3" type="ORF">CL6EHI_142670A</name>
</gene>
<reference evidence="3 4" key="1">
    <citation type="submission" date="2016-05" db="EMBL/GenBank/DDBJ databases">
        <title>First whole genome sequencing of Entamoeba histolytica HM1:IMSS-clone-6.</title>
        <authorList>
            <person name="Mukherjee Avik.K."/>
            <person name="Izumyama S."/>
            <person name="Nakada-Tsukui K."/>
            <person name="Nozaki T."/>
        </authorList>
    </citation>
    <scope>NUCLEOTIDE SEQUENCE [LARGE SCALE GENOMIC DNA]</scope>
    <source>
        <strain evidence="3 4">HM1:IMSS clone 6</strain>
    </source>
</reference>
<dbReference type="PANTHER" id="PTHR31559">
    <property type="entry name" value="PYRIDOXAL 5'-PHOSPHATE SYNTHASE SUBUNIT SNO"/>
    <property type="match status" value="1"/>
</dbReference>
<proteinExistence type="predicted"/>
<dbReference type="GO" id="GO:0004359">
    <property type="term" value="F:glutaminase activity"/>
    <property type="evidence" value="ECO:0007669"/>
    <property type="project" value="InterPro"/>
</dbReference>
<feature type="domain" description="Biotin-protein ligase N-terminal" evidence="2">
    <location>
        <begin position="5"/>
        <end position="208"/>
    </location>
</feature>
<organism evidence="3 4">
    <name type="scientific">Entamoeba histolytica</name>
    <dbReference type="NCBI Taxonomy" id="5759"/>
    <lineage>
        <taxon>Eukaryota</taxon>
        <taxon>Amoebozoa</taxon>
        <taxon>Evosea</taxon>
        <taxon>Archamoebae</taxon>
        <taxon>Mastigamoebida</taxon>
        <taxon>Entamoebidae</taxon>
        <taxon>Entamoeba</taxon>
    </lineage>
</organism>
<accession>A0A175JUH0</accession>
<dbReference type="SUPFAM" id="SSF52317">
    <property type="entry name" value="Class I glutamine amidotransferase-like"/>
    <property type="match status" value="1"/>
</dbReference>
<dbReference type="VEuPathDB" id="AmoebaDB:EHI_033910"/>
<dbReference type="GO" id="GO:0008614">
    <property type="term" value="P:pyridoxine metabolic process"/>
    <property type="evidence" value="ECO:0007669"/>
    <property type="project" value="TreeGrafter"/>
</dbReference>
<dbReference type="InterPro" id="IPR015834">
    <property type="entry name" value="UCP016642"/>
</dbReference>
<dbReference type="GO" id="GO:0005829">
    <property type="term" value="C:cytosol"/>
    <property type="evidence" value="ECO:0007669"/>
    <property type="project" value="TreeGrafter"/>
</dbReference>
<evidence type="ECO:0000313" key="4">
    <source>
        <dbReference type="Proteomes" id="UP000078387"/>
    </source>
</evidence>
<dbReference type="InterPro" id="IPR002161">
    <property type="entry name" value="PdxT/SNO"/>
</dbReference>
<evidence type="ECO:0000313" key="3">
    <source>
        <dbReference type="EMBL" id="GAT97024.1"/>
    </source>
</evidence>
<dbReference type="AlphaFoldDB" id="A0A175JUH0"/>
<dbReference type="GO" id="GO:0042823">
    <property type="term" value="P:pyridoxal phosphate biosynthetic process"/>
    <property type="evidence" value="ECO:0007669"/>
    <property type="project" value="InterPro"/>
</dbReference>
<evidence type="ECO:0000259" key="2">
    <source>
        <dbReference type="Pfam" id="PF09825"/>
    </source>
</evidence>
<dbReference type="Pfam" id="PF09825">
    <property type="entry name" value="BPL_N"/>
    <property type="match status" value="1"/>
</dbReference>